<sequence>MTSTHLHAVPASAADHAAPEFCPGCQTRLGVNFCPQCGQEAVLHPPSMGEFVAEFIGHYVAIEGKLWRTMGQLLLRPGGLTKAYMAGKRVNYMQPLRLFLTLSVILFALLQFSGFSVGESAREGKAEKAPSVSADIGKAEAREAGAADITRYEVKLGYYNFGVDITPDGNHVNFGMTLPSTDNPSLALTALRTVFPTFQQSLDRYYALPPEQKAERMTHGFFARMPYVIFFMVPVFALFLKLLYLPSGRRYGEYLLFALHVNAFAFFVMALAHLAPWRWGVRLLLAVLFLYIVRAMHNVYGGAALATIARWLVLMVAYLLTLALIIPQVMLFISLTSV</sequence>
<feature type="transmembrane region" description="Helical" evidence="1">
    <location>
        <begin position="98"/>
        <end position="117"/>
    </location>
</feature>
<keyword evidence="1" id="KW-0472">Membrane</keyword>
<keyword evidence="1" id="KW-0812">Transmembrane</keyword>
<feature type="transmembrane region" description="Helical" evidence="1">
    <location>
        <begin position="255"/>
        <end position="275"/>
    </location>
</feature>
<keyword evidence="1" id="KW-1133">Transmembrane helix</keyword>
<comment type="caution">
    <text evidence="2">The sequence shown here is derived from an EMBL/GenBank/DDBJ whole genome shotgun (WGS) entry which is preliminary data.</text>
</comment>
<accession>A0A843SBY2</accession>
<dbReference type="Pfam" id="PF12412">
    <property type="entry name" value="DUF3667"/>
    <property type="match status" value="1"/>
</dbReference>
<feature type="transmembrane region" description="Helical" evidence="1">
    <location>
        <begin position="312"/>
        <end position="335"/>
    </location>
</feature>
<evidence type="ECO:0000313" key="3">
    <source>
        <dbReference type="Proteomes" id="UP000444318"/>
    </source>
</evidence>
<proteinExistence type="predicted"/>
<dbReference type="InterPro" id="IPR022134">
    <property type="entry name" value="DUF3667"/>
</dbReference>
<dbReference type="AlphaFoldDB" id="A0A843SBY2"/>
<reference evidence="2 3" key="1">
    <citation type="submission" date="2019-10" db="EMBL/GenBank/DDBJ databases">
        <title>Two novel species isolated from a subtropical stream in China.</title>
        <authorList>
            <person name="Lu H."/>
        </authorList>
    </citation>
    <scope>NUCLEOTIDE SEQUENCE [LARGE SCALE GENOMIC DNA]</scope>
    <source>
        <strain evidence="2 3">FT103W</strain>
    </source>
</reference>
<dbReference type="RefSeq" id="WP_152803451.1">
    <property type="nucleotide sequence ID" value="NZ_WHUF01000002.1"/>
</dbReference>
<evidence type="ECO:0000313" key="2">
    <source>
        <dbReference type="EMBL" id="MQA19604.1"/>
    </source>
</evidence>
<dbReference type="Proteomes" id="UP000444318">
    <property type="component" value="Unassembled WGS sequence"/>
</dbReference>
<name>A0A843SBY2_9BURK</name>
<evidence type="ECO:0000256" key="1">
    <source>
        <dbReference type="SAM" id="Phobius"/>
    </source>
</evidence>
<feature type="transmembrane region" description="Helical" evidence="1">
    <location>
        <begin position="281"/>
        <end position="300"/>
    </location>
</feature>
<protein>
    <submittedName>
        <fullName evidence="2">DUF3667 domain-containing protein</fullName>
    </submittedName>
</protein>
<organism evidence="2 3">
    <name type="scientific">Rugamonas rivuli</name>
    <dbReference type="NCBI Taxonomy" id="2743358"/>
    <lineage>
        <taxon>Bacteria</taxon>
        <taxon>Pseudomonadati</taxon>
        <taxon>Pseudomonadota</taxon>
        <taxon>Betaproteobacteria</taxon>
        <taxon>Burkholderiales</taxon>
        <taxon>Oxalobacteraceae</taxon>
        <taxon>Telluria group</taxon>
        <taxon>Rugamonas</taxon>
    </lineage>
</organism>
<gene>
    <name evidence="2" type="ORF">GEV01_08750</name>
</gene>
<dbReference type="EMBL" id="WHUF01000002">
    <property type="protein sequence ID" value="MQA19604.1"/>
    <property type="molecule type" value="Genomic_DNA"/>
</dbReference>
<keyword evidence="3" id="KW-1185">Reference proteome</keyword>
<feature type="transmembrane region" description="Helical" evidence="1">
    <location>
        <begin position="225"/>
        <end position="243"/>
    </location>
</feature>